<dbReference type="EMBL" id="CP002019">
    <property type="protein sequence ID" value="AEM42534.1"/>
    <property type="molecule type" value="Genomic_DNA"/>
</dbReference>
<accession>F9YAY2</accession>
<organism evidence="6 7">
    <name type="scientific">Ketogulonicigenium vulgare (strain WSH-001)</name>
    <dbReference type="NCBI Taxonomy" id="759362"/>
    <lineage>
        <taxon>Bacteria</taxon>
        <taxon>Pseudomonadati</taxon>
        <taxon>Pseudomonadota</taxon>
        <taxon>Alphaproteobacteria</taxon>
        <taxon>Rhodobacterales</taxon>
        <taxon>Roseobacteraceae</taxon>
        <taxon>Ketogulonicigenium</taxon>
    </lineage>
</organism>
<dbReference type="SUPFAM" id="SSF50486">
    <property type="entry name" value="FMT C-terminal domain-like"/>
    <property type="match status" value="1"/>
</dbReference>
<dbReference type="Proteomes" id="UP000000692">
    <property type="component" value="Plasmid 1"/>
</dbReference>
<geneLocation type="plasmid" evidence="7">
    <name>pKVU_100</name>
</geneLocation>
<dbReference type="GO" id="GO:0003905">
    <property type="term" value="F:alkylbase DNA N-glycosylase activity"/>
    <property type="evidence" value="ECO:0007669"/>
    <property type="project" value="InterPro"/>
</dbReference>
<dbReference type="HOGENOM" id="CLU_060471_3_0_5"/>
<dbReference type="CDD" id="cd00540">
    <property type="entry name" value="AAG"/>
    <property type="match status" value="1"/>
</dbReference>
<dbReference type="NCBIfam" id="TIGR00567">
    <property type="entry name" value="3mg"/>
    <property type="match status" value="1"/>
</dbReference>
<comment type="similarity">
    <text evidence="1 5">Belongs to the DNA glycosylase MPG family.</text>
</comment>
<evidence type="ECO:0000313" key="6">
    <source>
        <dbReference type="EMBL" id="AEM42534.1"/>
    </source>
</evidence>
<dbReference type="HAMAP" id="MF_00527">
    <property type="entry name" value="3MGH"/>
    <property type="match status" value="1"/>
</dbReference>
<dbReference type="GO" id="GO:0006284">
    <property type="term" value="P:base-excision repair"/>
    <property type="evidence" value="ECO:0007669"/>
    <property type="project" value="InterPro"/>
</dbReference>
<dbReference type="Pfam" id="PF02245">
    <property type="entry name" value="Pur_DNA_glyco"/>
    <property type="match status" value="1"/>
</dbReference>
<keyword evidence="6" id="KW-0614">Plasmid</keyword>
<evidence type="ECO:0000256" key="3">
    <source>
        <dbReference type="ARBA" id="ARBA00022801"/>
    </source>
</evidence>
<evidence type="ECO:0000256" key="1">
    <source>
        <dbReference type="ARBA" id="ARBA00009232"/>
    </source>
</evidence>
<keyword evidence="2 5" id="KW-0227">DNA damage</keyword>
<dbReference type="AlphaFoldDB" id="F9YAY2"/>
<dbReference type="KEGG" id="kvl:KVU_PA0114"/>
<evidence type="ECO:0000256" key="4">
    <source>
        <dbReference type="ARBA" id="ARBA00023204"/>
    </source>
</evidence>
<evidence type="ECO:0000256" key="2">
    <source>
        <dbReference type="ARBA" id="ARBA00022763"/>
    </source>
</evidence>
<dbReference type="EC" id="3.2.2.-" evidence="5"/>
<protein>
    <recommendedName>
        <fullName evidence="5">Putative 3-methyladenine DNA glycosylase</fullName>
        <ecNumber evidence="5">3.2.2.-</ecNumber>
    </recommendedName>
</protein>
<keyword evidence="6" id="KW-0326">Glycosidase</keyword>
<keyword evidence="7" id="KW-1185">Reference proteome</keyword>
<keyword evidence="4 5" id="KW-0234">DNA repair</keyword>
<dbReference type="InterPro" id="IPR036995">
    <property type="entry name" value="MPG_sf"/>
</dbReference>
<dbReference type="NCBIfam" id="NF002003">
    <property type="entry name" value="PRK00802.1-3"/>
    <property type="match status" value="1"/>
</dbReference>
<name>F9YAY2_KETVW</name>
<dbReference type="PANTHER" id="PTHR10429:SF0">
    <property type="entry name" value="DNA-3-METHYLADENINE GLYCOSYLASE"/>
    <property type="match status" value="1"/>
</dbReference>
<dbReference type="Gene3D" id="3.10.300.10">
    <property type="entry name" value="Methylpurine-DNA glycosylase (MPG)"/>
    <property type="match status" value="1"/>
</dbReference>
<dbReference type="PATRIC" id="fig|759362.5.peg.2812"/>
<reference evidence="6 7" key="1">
    <citation type="journal article" date="2011" name="J. Bacteriol.">
        <title>Complete genome sequence of the industrial strain Ketogulonicigenium vulgare WSH-001.</title>
        <authorList>
            <person name="Liu L."/>
            <person name="Li Y."/>
            <person name="Zhang J."/>
            <person name="Zhou Z."/>
            <person name="Liu J."/>
            <person name="Li X."/>
            <person name="Zhou J."/>
            <person name="Du G."/>
            <person name="Wang L."/>
            <person name="Chen J."/>
        </authorList>
    </citation>
    <scope>NUCLEOTIDE SEQUENCE [LARGE SCALE GENOMIC DNA]</scope>
    <source>
        <strain evidence="6 7">WSH-001</strain>
        <plasmid evidence="7">pKVU_100</plasmid>
    </source>
</reference>
<proteinExistence type="inferred from homology"/>
<dbReference type="RefSeq" id="WP_014538249.1">
    <property type="nucleotide sequence ID" value="NC_017386.1"/>
</dbReference>
<keyword evidence="3 5" id="KW-0378">Hydrolase</keyword>
<dbReference type="GO" id="GO:0003677">
    <property type="term" value="F:DNA binding"/>
    <property type="evidence" value="ECO:0007669"/>
    <property type="project" value="InterPro"/>
</dbReference>
<dbReference type="InterPro" id="IPR003180">
    <property type="entry name" value="MPG"/>
</dbReference>
<sequence>MSLPAFPPFDPSLDVCTLAKLLLGATLTVRGVVGGVIIETEAYGATDPASHSFRGPTLRNGAMFGPAGHAYVYLSYGIHVCLNVVGRPGEAVLIRALRPQWGLDHMRARRPTGPLCAGPGRLTQALNVQLSDNGRPFDGTDLALTFDDRSNKDILCGPRIGITRAKDVPWRFGLAGEPGLSRKF</sequence>
<dbReference type="PANTHER" id="PTHR10429">
    <property type="entry name" value="DNA-3-METHYLADENINE GLYCOSYLASE"/>
    <property type="match status" value="1"/>
</dbReference>
<dbReference type="OrthoDB" id="9794313at2"/>
<evidence type="ECO:0000256" key="5">
    <source>
        <dbReference type="HAMAP-Rule" id="MF_00527"/>
    </source>
</evidence>
<gene>
    <name evidence="6" type="ordered locus">KVU_PA0114</name>
</gene>
<dbReference type="InterPro" id="IPR011034">
    <property type="entry name" value="Formyl_transferase-like_C_sf"/>
</dbReference>
<evidence type="ECO:0000313" key="7">
    <source>
        <dbReference type="Proteomes" id="UP000000692"/>
    </source>
</evidence>